<feature type="transmembrane region" description="Helical" evidence="8">
    <location>
        <begin position="251"/>
        <end position="268"/>
    </location>
</feature>
<feature type="transmembrane region" description="Helical" evidence="8">
    <location>
        <begin position="280"/>
        <end position="303"/>
    </location>
</feature>
<evidence type="ECO:0000256" key="6">
    <source>
        <dbReference type="ARBA" id="ARBA00022989"/>
    </source>
</evidence>
<sequence>MNGQMALMAVIVFVATYGIIVSEKIHRTKIALVGALVLLLVKIMPQEEAIAKVDFNTLGLLIGMMIIVAIAMRTGMFQYMAVKLAKRAQGNPVRIMSVFFAFTAVTSAFLDNVTTVLLVTPIIFSITGILKINPVPFLISEIMASNIGGTATLIGDPPNIMIGGATGLTFNDFLINLTPVIIIIGFVTNWLFLWLYRKELVVDPAAQQGIMQLDEESYLTDKALLRKVLIILTLTIGGFVAHGPLGFESATIAMGGAAILLLISGIEPEEIFRDVEWNTIFFFIGLFILVGGLEVTGVIRMIAEWGLAITHSDVLLMNVLILWLSAIASAFIDNIPFVATMIPLIKAVNQISGIDVSSMWWALSLGACLGGNGTIIGASANVVVSSIAASRGYPMTFVSYLRIAFPLMLVSIIISNIYIYFVYLR</sequence>
<evidence type="ECO:0000256" key="4">
    <source>
        <dbReference type="ARBA" id="ARBA00022475"/>
    </source>
</evidence>
<dbReference type="GO" id="GO:0005886">
    <property type="term" value="C:plasma membrane"/>
    <property type="evidence" value="ECO:0007669"/>
    <property type="project" value="UniProtKB-SubCell"/>
</dbReference>
<evidence type="ECO:0000313" key="11">
    <source>
        <dbReference type="Proteomes" id="UP000005139"/>
    </source>
</evidence>
<evidence type="ECO:0000256" key="2">
    <source>
        <dbReference type="ARBA" id="ARBA00009843"/>
    </source>
</evidence>
<dbReference type="eggNOG" id="COG1055">
    <property type="taxonomic scope" value="Bacteria"/>
</dbReference>
<dbReference type="PANTHER" id="PTHR43568">
    <property type="entry name" value="P PROTEIN"/>
    <property type="match status" value="1"/>
</dbReference>
<evidence type="ECO:0000313" key="10">
    <source>
        <dbReference type="EMBL" id="EAX48127.1"/>
    </source>
</evidence>
<evidence type="ECO:0000259" key="9">
    <source>
        <dbReference type="Pfam" id="PF03600"/>
    </source>
</evidence>
<dbReference type="Pfam" id="PF03600">
    <property type="entry name" value="CitMHS"/>
    <property type="match status" value="1"/>
</dbReference>
<feature type="transmembrane region" description="Helical" evidence="8">
    <location>
        <begin position="98"/>
        <end position="124"/>
    </location>
</feature>
<dbReference type="CDD" id="cd01116">
    <property type="entry name" value="P_permease"/>
    <property type="match status" value="1"/>
</dbReference>
<gene>
    <name evidence="10" type="ORF">TcarDRAFT_1674</name>
</gene>
<evidence type="ECO:0000256" key="3">
    <source>
        <dbReference type="ARBA" id="ARBA00022448"/>
    </source>
</evidence>
<evidence type="ECO:0000256" key="8">
    <source>
        <dbReference type="SAM" id="Phobius"/>
    </source>
</evidence>
<evidence type="ECO:0000256" key="5">
    <source>
        <dbReference type="ARBA" id="ARBA00022692"/>
    </source>
</evidence>
<feature type="transmembrane region" description="Helical" evidence="8">
    <location>
        <begin position="6"/>
        <end position="22"/>
    </location>
</feature>
<reference evidence="10 11" key="1">
    <citation type="submission" date="2007-01" db="EMBL/GenBank/DDBJ databases">
        <title>Annotation of the draft genome assembly of Thermosinus carboxydivorans Nor1.</title>
        <authorList>
            <consortium name="US DOE Joint Genome Institute (JGI-ORNL)"/>
            <person name="Larimer F."/>
            <person name="Land M."/>
            <person name="Hauser L."/>
        </authorList>
    </citation>
    <scope>NUCLEOTIDE SEQUENCE [LARGE SCALE GENOMIC DNA]</scope>
    <source>
        <strain evidence="10 11">Nor1</strain>
    </source>
</reference>
<dbReference type="InterPro" id="IPR004680">
    <property type="entry name" value="Cit_transptr-like_dom"/>
</dbReference>
<keyword evidence="7 8" id="KW-0472">Membrane</keyword>
<dbReference type="AlphaFoldDB" id="A1HP19"/>
<evidence type="ECO:0000256" key="1">
    <source>
        <dbReference type="ARBA" id="ARBA00004651"/>
    </source>
</evidence>
<dbReference type="Proteomes" id="UP000005139">
    <property type="component" value="Unassembled WGS sequence"/>
</dbReference>
<feature type="transmembrane region" description="Helical" evidence="8">
    <location>
        <begin position="173"/>
        <end position="196"/>
    </location>
</feature>
<feature type="transmembrane region" description="Helical" evidence="8">
    <location>
        <begin position="228"/>
        <end position="245"/>
    </location>
</feature>
<feature type="transmembrane region" description="Helical" evidence="8">
    <location>
        <begin position="360"/>
        <end position="383"/>
    </location>
</feature>
<feature type="transmembrane region" description="Helical" evidence="8">
    <location>
        <begin position="57"/>
        <end position="77"/>
    </location>
</feature>
<feature type="transmembrane region" description="Helical" evidence="8">
    <location>
        <begin position="403"/>
        <end position="423"/>
    </location>
</feature>
<keyword evidence="6 8" id="KW-1133">Transmembrane helix</keyword>
<organism evidence="10 11">
    <name type="scientific">Thermosinus carboxydivorans Nor1</name>
    <dbReference type="NCBI Taxonomy" id="401526"/>
    <lineage>
        <taxon>Bacteria</taxon>
        <taxon>Bacillati</taxon>
        <taxon>Bacillota</taxon>
        <taxon>Negativicutes</taxon>
        <taxon>Selenomonadales</taxon>
        <taxon>Sporomusaceae</taxon>
        <taxon>Thermosinus</taxon>
    </lineage>
</organism>
<protein>
    <submittedName>
        <fullName evidence="10">Citrate transporter</fullName>
    </submittedName>
</protein>
<accession>A1HP19</accession>
<keyword evidence="5 8" id="KW-0812">Transmembrane</keyword>
<feature type="transmembrane region" description="Helical" evidence="8">
    <location>
        <begin position="29"/>
        <end position="45"/>
    </location>
</feature>
<dbReference type="PANTHER" id="PTHR43568:SF1">
    <property type="entry name" value="P PROTEIN"/>
    <property type="match status" value="1"/>
</dbReference>
<reference evidence="10 11" key="2">
    <citation type="submission" date="2007-01" db="EMBL/GenBank/DDBJ databases">
        <title>Sequencing of the draft genome and assembly of Thermosinus carboxydivorans Nor1.</title>
        <authorList>
            <consortium name="US DOE Joint Genome Institute (JGI-PGF)"/>
            <person name="Copeland A."/>
            <person name="Lucas S."/>
            <person name="Lapidus A."/>
            <person name="Barry K."/>
            <person name="Glavina del Rio T."/>
            <person name="Dalin E."/>
            <person name="Tice H."/>
            <person name="Bruce D."/>
            <person name="Pitluck S."/>
            <person name="Richardson P."/>
        </authorList>
    </citation>
    <scope>NUCLEOTIDE SEQUENCE [LARGE SCALE GENOMIC DNA]</scope>
    <source>
        <strain evidence="10 11">Nor1</strain>
    </source>
</reference>
<dbReference type="GO" id="GO:0015105">
    <property type="term" value="F:arsenite transmembrane transporter activity"/>
    <property type="evidence" value="ECO:0007669"/>
    <property type="project" value="InterPro"/>
</dbReference>
<dbReference type="PRINTS" id="PR00758">
    <property type="entry name" value="ARSENICPUMP"/>
</dbReference>
<comment type="subcellular location">
    <subcellularLocation>
        <location evidence="1">Cell membrane</location>
        <topology evidence="1">Multi-pass membrane protein</topology>
    </subcellularLocation>
</comment>
<feature type="domain" description="Citrate transporter-like" evidence="9">
    <location>
        <begin position="18"/>
        <end position="366"/>
    </location>
</feature>
<dbReference type="InterPro" id="IPR051475">
    <property type="entry name" value="Diverse_Ion_Transporter"/>
</dbReference>
<comment type="similarity">
    <text evidence="2">Belongs to the CitM (TC 2.A.11) transporter family.</text>
</comment>
<dbReference type="RefSeq" id="WP_007288781.1">
    <property type="nucleotide sequence ID" value="NZ_AAWL01000004.1"/>
</dbReference>
<feature type="transmembrane region" description="Helical" evidence="8">
    <location>
        <begin position="315"/>
        <end position="339"/>
    </location>
</feature>
<dbReference type="InterPro" id="IPR000802">
    <property type="entry name" value="Arsenical_pump_ArsB"/>
</dbReference>
<dbReference type="OrthoDB" id="9765532at2"/>
<keyword evidence="4" id="KW-1003">Cell membrane</keyword>
<keyword evidence="11" id="KW-1185">Reference proteome</keyword>
<evidence type="ECO:0000256" key="7">
    <source>
        <dbReference type="ARBA" id="ARBA00023136"/>
    </source>
</evidence>
<dbReference type="EMBL" id="AAWL01000004">
    <property type="protein sequence ID" value="EAX48127.1"/>
    <property type="molecule type" value="Genomic_DNA"/>
</dbReference>
<name>A1HP19_9FIRM</name>
<keyword evidence="3" id="KW-0813">Transport</keyword>
<comment type="caution">
    <text evidence="10">The sequence shown here is derived from an EMBL/GenBank/DDBJ whole genome shotgun (WGS) entry which is preliminary data.</text>
</comment>
<proteinExistence type="inferred from homology"/>